<accession>A0ABZ0PQD1</accession>
<feature type="signal peptide" evidence="2">
    <location>
        <begin position="1"/>
        <end position="22"/>
    </location>
</feature>
<keyword evidence="4" id="KW-1185">Reference proteome</keyword>
<name>A0ABZ0PQD1_9PROT</name>
<evidence type="ECO:0000313" key="3">
    <source>
        <dbReference type="EMBL" id="WPB87381.1"/>
    </source>
</evidence>
<protein>
    <submittedName>
        <fullName evidence="3">Uncharacterized protein</fullName>
    </submittedName>
</protein>
<dbReference type="RefSeq" id="WP_318651334.1">
    <property type="nucleotide sequence ID" value="NZ_CP137852.1"/>
</dbReference>
<sequence length="160" mass="16670">MSPALLPLAAALAALAAAPAAAQSSSYTDLTGPNCRPVRGDEGTRECPGPAELGLRVNGDHAVDIVTLRLGRTVAQVSPPSIEGAGGVTGRVEWRLAEGRPYALILRRGLRDDDLRPRGSRLEVYRIGATSVCYLGEARGADENARARQIADAGRGTACP</sequence>
<feature type="region of interest" description="Disordered" evidence="1">
    <location>
        <begin position="23"/>
        <end position="45"/>
    </location>
</feature>
<evidence type="ECO:0000256" key="2">
    <source>
        <dbReference type="SAM" id="SignalP"/>
    </source>
</evidence>
<evidence type="ECO:0000256" key="1">
    <source>
        <dbReference type="SAM" id="MobiDB-lite"/>
    </source>
</evidence>
<proteinExistence type="predicted"/>
<feature type="chain" id="PRO_5046370288" evidence="2">
    <location>
        <begin position="23"/>
        <end position="160"/>
    </location>
</feature>
<reference evidence="3 4" key="1">
    <citation type="submission" date="2023-11" db="EMBL/GenBank/DDBJ databases">
        <title>Arctic aerobic anoxygenic photoheterotroph Sediminicoccus rosea KRV36 adapts its photosynthesis to long days of polar summer.</title>
        <authorList>
            <person name="Tomasch J."/>
            <person name="Kopejtka K."/>
            <person name="Bily T."/>
            <person name="Gardiner A.T."/>
            <person name="Gardian Z."/>
            <person name="Shivaramu S."/>
            <person name="Koblizek M."/>
            <person name="Engelhardt F."/>
            <person name="Kaftan D."/>
        </authorList>
    </citation>
    <scope>NUCLEOTIDE SEQUENCE [LARGE SCALE GENOMIC DNA]</scope>
    <source>
        <strain evidence="3 4">R-30</strain>
    </source>
</reference>
<dbReference type="EMBL" id="CP137852">
    <property type="protein sequence ID" value="WPB87381.1"/>
    <property type="molecule type" value="Genomic_DNA"/>
</dbReference>
<organism evidence="3 4">
    <name type="scientific">Sediminicoccus rosea</name>
    <dbReference type="NCBI Taxonomy" id="1225128"/>
    <lineage>
        <taxon>Bacteria</taxon>
        <taxon>Pseudomonadati</taxon>
        <taxon>Pseudomonadota</taxon>
        <taxon>Alphaproteobacteria</taxon>
        <taxon>Acetobacterales</taxon>
        <taxon>Roseomonadaceae</taxon>
        <taxon>Sediminicoccus</taxon>
    </lineage>
</organism>
<evidence type="ECO:0000313" key="4">
    <source>
        <dbReference type="Proteomes" id="UP001305521"/>
    </source>
</evidence>
<dbReference type="Proteomes" id="UP001305521">
    <property type="component" value="Chromosome"/>
</dbReference>
<gene>
    <name evidence="3" type="ORF">R9Z33_10960</name>
</gene>
<keyword evidence="2" id="KW-0732">Signal</keyword>